<dbReference type="EMBL" id="BAAANT010000018">
    <property type="protein sequence ID" value="GAA2145989.1"/>
    <property type="molecule type" value="Genomic_DNA"/>
</dbReference>
<dbReference type="InterPro" id="IPR024344">
    <property type="entry name" value="MDMPI_metal-binding"/>
</dbReference>
<dbReference type="NCBIfam" id="TIGR03083">
    <property type="entry name" value="maleylpyruvate isomerase family mycothiol-dependent enzyme"/>
    <property type="match status" value="1"/>
</dbReference>
<name>A0ABP5LKC5_9ACTN</name>
<dbReference type="InterPro" id="IPR036527">
    <property type="entry name" value="SCP2_sterol-bd_dom_sf"/>
</dbReference>
<dbReference type="InterPro" id="IPR034660">
    <property type="entry name" value="DinB/YfiT-like"/>
</dbReference>
<dbReference type="PANTHER" id="PTHR40758:SF1">
    <property type="entry name" value="CONSERVED PROTEIN"/>
    <property type="match status" value="1"/>
</dbReference>
<evidence type="ECO:0000259" key="2">
    <source>
        <dbReference type="Pfam" id="PF11716"/>
    </source>
</evidence>
<organism evidence="3 4">
    <name type="scientific">Kitasatospora kazusensis</name>
    <dbReference type="NCBI Taxonomy" id="407974"/>
    <lineage>
        <taxon>Bacteria</taxon>
        <taxon>Bacillati</taxon>
        <taxon>Actinomycetota</taxon>
        <taxon>Actinomycetes</taxon>
        <taxon>Kitasatosporales</taxon>
        <taxon>Streptomycetaceae</taxon>
        <taxon>Kitasatospora</taxon>
    </lineage>
</organism>
<dbReference type="PANTHER" id="PTHR40758">
    <property type="entry name" value="CONSERVED PROTEIN"/>
    <property type="match status" value="1"/>
</dbReference>
<gene>
    <name evidence="3" type="ORF">GCM10009760_35280</name>
</gene>
<evidence type="ECO:0000313" key="4">
    <source>
        <dbReference type="Proteomes" id="UP001422759"/>
    </source>
</evidence>
<dbReference type="SUPFAM" id="SSF109854">
    <property type="entry name" value="DinB/YfiT-like putative metalloenzymes"/>
    <property type="match status" value="1"/>
</dbReference>
<dbReference type="Proteomes" id="UP001422759">
    <property type="component" value="Unassembled WGS sequence"/>
</dbReference>
<dbReference type="GO" id="GO:0016853">
    <property type="term" value="F:isomerase activity"/>
    <property type="evidence" value="ECO:0007669"/>
    <property type="project" value="UniProtKB-KW"/>
</dbReference>
<proteinExistence type="predicted"/>
<feature type="domain" description="MDMPI C-terminal" evidence="1">
    <location>
        <begin position="162"/>
        <end position="258"/>
    </location>
</feature>
<reference evidence="4" key="1">
    <citation type="journal article" date="2019" name="Int. J. Syst. Evol. Microbiol.">
        <title>The Global Catalogue of Microorganisms (GCM) 10K type strain sequencing project: providing services to taxonomists for standard genome sequencing and annotation.</title>
        <authorList>
            <consortium name="The Broad Institute Genomics Platform"/>
            <consortium name="The Broad Institute Genome Sequencing Center for Infectious Disease"/>
            <person name="Wu L."/>
            <person name="Ma J."/>
        </authorList>
    </citation>
    <scope>NUCLEOTIDE SEQUENCE [LARGE SCALE GENOMIC DNA]</scope>
    <source>
        <strain evidence="4">JCM 14560</strain>
    </source>
</reference>
<dbReference type="SUPFAM" id="SSF55718">
    <property type="entry name" value="SCP-like"/>
    <property type="match status" value="1"/>
</dbReference>
<dbReference type="Pfam" id="PF07398">
    <property type="entry name" value="MDMPI_C"/>
    <property type="match status" value="1"/>
</dbReference>
<dbReference type="Pfam" id="PF11716">
    <property type="entry name" value="MDMPI_N"/>
    <property type="match status" value="1"/>
</dbReference>
<accession>A0ABP5LKC5</accession>
<dbReference type="InterPro" id="IPR017517">
    <property type="entry name" value="Maleyloyr_isom"/>
</dbReference>
<keyword evidence="4" id="KW-1185">Reference proteome</keyword>
<keyword evidence="3" id="KW-0413">Isomerase</keyword>
<dbReference type="RefSeq" id="WP_344465998.1">
    <property type="nucleotide sequence ID" value="NZ_BAAANT010000018.1"/>
</dbReference>
<evidence type="ECO:0000313" key="3">
    <source>
        <dbReference type="EMBL" id="GAA2145989.1"/>
    </source>
</evidence>
<protein>
    <submittedName>
        <fullName evidence="3">Maleylpyruvate isomerase family mycothiol-dependent enzyme</fullName>
    </submittedName>
</protein>
<sequence length="266" mass="28853">MDYISDFSREVRAFEAAARSAVGAGEAPLVPSCPGWSVSDLVMHLGSVHRYVAGVIRERLTELPDSTDLSFLAFPADPVGWPRPEEAPNRGPVPADLVDWFAEGAAALEELFRSTDPAVPVWTWAPEQSTGFWRRMQSIEAAVHRWDAENAVGTARPVAAGLATDAVGQMFEVMAPGRRARQQALPGSGERFGFRRSDGPGRWTVLFEGDEVRLDGSGGAGPCDVELTGTASDLMLFLWGRLPADRLTVSGEQEVLDRYFSLVPPV</sequence>
<evidence type="ECO:0000259" key="1">
    <source>
        <dbReference type="Pfam" id="PF07398"/>
    </source>
</evidence>
<feature type="domain" description="Mycothiol-dependent maleylpyruvate isomerase metal-binding" evidence="2">
    <location>
        <begin position="9"/>
        <end position="148"/>
    </location>
</feature>
<comment type="caution">
    <text evidence="3">The sequence shown here is derived from an EMBL/GenBank/DDBJ whole genome shotgun (WGS) entry which is preliminary data.</text>
</comment>
<dbReference type="InterPro" id="IPR010872">
    <property type="entry name" value="MDMPI_C-term_domain"/>
</dbReference>
<dbReference type="Gene3D" id="1.20.120.450">
    <property type="entry name" value="dinb family like domain"/>
    <property type="match status" value="1"/>
</dbReference>